<evidence type="ECO:0000256" key="3">
    <source>
        <dbReference type="ARBA" id="ARBA00022692"/>
    </source>
</evidence>
<dbReference type="Proteomes" id="UP001501509">
    <property type="component" value="Unassembled WGS sequence"/>
</dbReference>
<comment type="caution">
    <text evidence="7">The sequence shown here is derived from an EMBL/GenBank/DDBJ whole genome shotgun (WGS) entry which is preliminary data.</text>
</comment>
<protein>
    <submittedName>
        <fullName evidence="7">LysE family translocator</fullName>
    </submittedName>
</protein>
<organism evidence="7 8">
    <name type="scientific">Actinomadura fulvescens</name>
    <dbReference type="NCBI Taxonomy" id="46160"/>
    <lineage>
        <taxon>Bacteria</taxon>
        <taxon>Bacillati</taxon>
        <taxon>Actinomycetota</taxon>
        <taxon>Actinomycetes</taxon>
        <taxon>Streptosporangiales</taxon>
        <taxon>Thermomonosporaceae</taxon>
        <taxon>Actinomadura</taxon>
    </lineage>
</organism>
<evidence type="ECO:0000256" key="2">
    <source>
        <dbReference type="ARBA" id="ARBA00022475"/>
    </source>
</evidence>
<comment type="subcellular location">
    <subcellularLocation>
        <location evidence="1">Cell membrane</location>
        <topology evidence="1">Multi-pass membrane protein</topology>
    </subcellularLocation>
</comment>
<keyword evidence="5 6" id="KW-0472">Membrane</keyword>
<sequence length="210" mass="22002">MLESLLAFTGAAFLIAMAPGPSTVVIMRQSMRSRRAGLLTTLGNEVGVVAWGVAAALGLSALLAASQLAYDALRIAGAAVLVYFGAKALWQARRGAPAAPVAEAESVDVAGSGLRSFRLGLITNFANPKAGVFAVSFLPQFVPEGAAVLVTLIAFSVLWAVIDLVWYSGVVWLVVAARRLFERPGVRRRLEQVSGVVLVGLGLRLAAESR</sequence>
<dbReference type="Pfam" id="PF01810">
    <property type="entry name" value="LysE"/>
    <property type="match status" value="1"/>
</dbReference>
<dbReference type="PANTHER" id="PTHR30086">
    <property type="entry name" value="ARGININE EXPORTER PROTEIN ARGO"/>
    <property type="match status" value="1"/>
</dbReference>
<evidence type="ECO:0000256" key="5">
    <source>
        <dbReference type="ARBA" id="ARBA00023136"/>
    </source>
</evidence>
<keyword evidence="2" id="KW-1003">Cell membrane</keyword>
<evidence type="ECO:0000313" key="8">
    <source>
        <dbReference type="Proteomes" id="UP001501509"/>
    </source>
</evidence>
<accession>A0ABP6BXL1</accession>
<evidence type="ECO:0000256" key="1">
    <source>
        <dbReference type="ARBA" id="ARBA00004651"/>
    </source>
</evidence>
<gene>
    <name evidence="7" type="ORF">GCM10010411_27080</name>
</gene>
<evidence type="ECO:0000256" key="4">
    <source>
        <dbReference type="ARBA" id="ARBA00022989"/>
    </source>
</evidence>
<dbReference type="RefSeq" id="WP_344540897.1">
    <property type="nucleotide sequence ID" value="NZ_BAAATD010000003.1"/>
</dbReference>
<name>A0ABP6BXL1_9ACTN</name>
<proteinExistence type="predicted"/>
<keyword evidence="8" id="KW-1185">Reference proteome</keyword>
<reference evidence="8" key="1">
    <citation type="journal article" date="2019" name="Int. J. Syst. Evol. Microbiol.">
        <title>The Global Catalogue of Microorganisms (GCM) 10K type strain sequencing project: providing services to taxonomists for standard genome sequencing and annotation.</title>
        <authorList>
            <consortium name="The Broad Institute Genomics Platform"/>
            <consortium name="The Broad Institute Genome Sequencing Center for Infectious Disease"/>
            <person name="Wu L."/>
            <person name="Ma J."/>
        </authorList>
    </citation>
    <scope>NUCLEOTIDE SEQUENCE [LARGE SCALE GENOMIC DNA]</scope>
    <source>
        <strain evidence="8">JCM 6833</strain>
    </source>
</reference>
<dbReference type="InterPro" id="IPR001123">
    <property type="entry name" value="LeuE-type"/>
</dbReference>
<dbReference type="PANTHER" id="PTHR30086:SF20">
    <property type="entry name" value="ARGININE EXPORTER PROTEIN ARGO-RELATED"/>
    <property type="match status" value="1"/>
</dbReference>
<dbReference type="PIRSF" id="PIRSF006324">
    <property type="entry name" value="LeuE"/>
    <property type="match status" value="1"/>
</dbReference>
<dbReference type="EMBL" id="BAAATD010000003">
    <property type="protein sequence ID" value="GAA2592618.1"/>
    <property type="molecule type" value="Genomic_DNA"/>
</dbReference>
<evidence type="ECO:0000256" key="6">
    <source>
        <dbReference type="SAM" id="Phobius"/>
    </source>
</evidence>
<keyword evidence="3 6" id="KW-0812">Transmembrane</keyword>
<keyword evidence="4 6" id="KW-1133">Transmembrane helix</keyword>
<feature type="transmembrane region" description="Helical" evidence="6">
    <location>
        <begin position="146"/>
        <end position="177"/>
    </location>
</feature>
<feature type="transmembrane region" description="Helical" evidence="6">
    <location>
        <begin position="48"/>
        <end position="65"/>
    </location>
</feature>
<evidence type="ECO:0000313" key="7">
    <source>
        <dbReference type="EMBL" id="GAA2592618.1"/>
    </source>
</evidence>